<evidence type="ECO:0000313" key="5">
    <source>
        <dbReference type="Proteomes" id="UP001583186"/>
    </source>
</evidence>
<feature type="compositionally biased region" description="Low complexity" evidence="2">
    <location>
        <begin position="160"/>
        <end position="195"/>
    </location>
</feature>
<reference evidence="4 5" key="1">
    <citation type="journal article" date="2024" name="IMA Fungus">
        <title>IMA Genome - F19 : A genome assembly and annotation guide to empower mycologists, including annotated draft genome sequences of Ceratocystis pirilliformis, Diaporthe australafricana, Fusarium ophioides, Paecilomyces lecythidis, and Sporothrix stenoceras.</title>
        <authorList>
            <person name="Aylward J."/>
            <person name="Wilson A.M."/>
            <person name="Visagie C.M."/>
            <person name="Spraker J."/>
            <person name="Barnes I."/>
            <person name="Buitendag C."/>
            <person name="Ceriani C."/>
            <person name="Del Mar Angel L."/>
            <person name="du Plessis D."/>
            <person name="Fuchs T."/>
            <person name="Gasser K."/>
            <person name="Kramer D."/>
            <person name="Li W."/>
            <person name="Munsamy K."/>
            <person name="Piso A."/>
            <person name="Price J.L."/>
            <person name="Sonnekus B."/>
            <person name="Thomas C."/>
            <person name="van der Nest A."/>
            <person name="van Dijk A."/>
            <person name="van Heerden A."/>
            <person name="van Vuuren N."/>
            <person name="Yilmaz N."/>
            <person name="Duong T.A."/>
            <person name="van der Merwe N.A."/>
            <person name="Wingfield M.J."/>
            <person name="Wingfield B.D."/>
        </authorList>
    </citation>
    <scope>NUCLEOTIDE SEQUENCE [LARGE SCALE GENOMIC DNA]</scope>
    <source>
        <strain evidence="4 5">CMW 5346</strain>
    </source>
</reference>
<dbReference type="PANTHER" id="PTHR31836">
    <property type="match status" value="1"/>
</dbReference>
<proteinExistence type="predicted"/>
<keyword evidence="1 3" id="KW-0732">Signal</keyword>
<dbReference type="SUPFAM" id="SSF50685">
    <property type="entry name" value="Barwin-like endoglucanases"/>
    <property type="match status" value="1"/>
</dbReference>
<sequence>MKSAAVLTLGLASLALAQPHHHAHVRAHEKRANNKRDIKTEYTTHWETVVVTEYIDLTATSWITPGATPSSSVQQVPGQFFEGASSSSSAEPTTSSSTLTTTTHSTSTTTLTISPVTPTTSSVYVPPTTSTPPAVVPTTSSTPAPVVEASTPVYTPPAPATTSTVEPVAAAASTPAAAASPSSSSDTSSSGGSSGTTFSGDMTYYTVGLGSCGNDQTGDDMTENIVAINVEQMGAQSNGNPLCGQTITISANGKTTTATIQDKCMGCAYGAIDVSEKAFLEIFGDLGVGRSEVTWWFN</sequence>
<keyword evidence="5" id="KW-1185">Reference proteome</keyword>
<dbReference type="EMBL" id="JAWCUI010000014">
    <property type="protein sequence ID" value="KAL1898810.1"/>
    <property type="molecule type" value="Genomic_DNA"/>
</dbReference>
<feature type="compositionally biased region" description="Low complexity" evidence="2">
    <location>
        <begin position="84"/>
        <end position="153"/>
    </location>
</feature>
<dbReference type="Gene3D" id="2.40.40.10">
    <property type="entry name" value="RlpA-like domain"/>
    <property type="match status" value="1"/>
</dbReference>
<feature type="signal peptide" evidence="3">
    <location>
        <begin position="1"/>
        <end position="17"/>
    </location>
</feature>
<dbReference type="CDD" id="cd22191">
    <property type="entry name" value="DPBB_RlpA_EXP_N-like"/>
    <property type="match status" value="1"/>
</dbReference>
<dbReference type="PANTHER" id="PTHR31836:SF28">
    <property type="entry name" value="SRCR DOMAIN-CONTAINING PROTEIN-RELATED"/>
    <property type="match status" value="1"/>
</dbReference>
<protein>
    <submittedName>
        <fullName evidence="4">Uncharacterized protein</fullName>
    </submittedName>
</protein>
<accession>A0ABR3ZDP8</accession>
<comment type="caution">
    <text evidence="4">The sequence shown here is derived from an EMBL/GenBank/DDBJ whole genome shotgun (WGS) entry which is preliminary data.</text>
</comment>
<feature type="chain" id="PRO_5045319966" evidence="3">
    <location>
        <begin position="18"/>
        <end position="298"/>
    </location>
</feature>
<dbReference type="Proteomes" id="UP001583186">
    <property type="component" value="Unassembled WGS sequence"/>
</dbReference>
<dbReference type="InterPro" id="IPR051477">
    <property type="entry name" value="Expansin_CellWall"/>
</dbReference>
<gene>
    <name evidence="4" type="ORF">Sste5346_003220</name>
</gene>
<organism evidence="4 5">
    <name type="scientific">Sporothrix stenoceras</name>
    <dbReference type="NCBI Taxonomy" id="5173"/>
    <lineage>
        <taxon>Eukaryota</taxon>
        <taxon>Fungi</taxon>
        <taxon>Dikarya</taxon>
        <taxon>Ascomycota</taxon>
        <taxon>Pezizomycotina</taxon>
        <taxon>Sordariomycetes</taxon>
        <taxon>Sordariomycetidae</taxon>
        <taxon>Ophiostomatales</taxon>
        <taxon>Ophiostomataceae</taxon>
        <taxon>Sporothrix</taxon>
    </lineage>
</organism>
<evidence type="ECO:0000256" key="3">
    <source>
        <dbReference type="SAM" id="SignalP"/>
    </source>
</evidence>
<evidence type="ECO:0000256" key="1">
    <source>
        <dbReference type="ARBA" id="ARBA00022729"/>
    </source>
</evidence>
<evidence type="ECO:0000256" key="2">
    <source>
        <dbReference type="SAM" id="MobiDB-lite"/>
    </source>
</evidence>
<evidence type="ECO:0000313" key="4">
    <source>
        <dbReference type="EMBL" id="KAL1898810.1"/>
    </source>
</evidence>
<name>A0ABR3ZDP8_9PEZI</name>
<feature type="region of interest" description="Disordered" evidence="2">
    <location>
        <begin position="82"/>
        <end position="195"/>
    </location>
</feature>
<dbReference type="InterPro" id="IPR036908">
    <property type="entry name" value="RlpA-like_sf"/>
</dbReference>